<evidence type="ECO:0000313" key="2">
    <source>
        <dbReference type="Proteomes" id="UP001141806"/>
    </source>
</evidence>
<dbReference type="Proteomes" id="UP001141806">
    <property type="component" value="Unassembled WGS sequence"/>
</dbReference>
<evidence type="ECO:0000313" key="1">
    <source>
        <dbReference type="EMBL" id="KAJ4949896.1"/>
    </source>
</evidence>
<sequence length="112" mass="12663">MIHLLFQLTVNKPCVRFSLREILERARRVDAHTNRVSHYSTVRRVDSILYQSGRLDWGSGKFSTNSSLQETSLGLVMSPAALRGSPDRIICLQDALRGSSRIPAFDLSYIKL</sequence>
<accession>A0A9Q0GL77</accession>
<gene>
    <name evidence="1" type="ORF">NE237_000139</name>
</gene>
<name>A0A9Q0GL77_9MAGN</name>
<protein>
    <submittedName>
        <fullName evidence="1">Uncharacterized protein</fullName>
    </submittedName>
</protein>
<dbReference type="EMBL" id="JAMYWD010000083">
    <property type="protein sequence ID" value="KAJ4949896.1"/>
    <property type="molecule type" value="Genomic_DNA"/>
</dbReference>
<organism evidence="1 2">
    <name type="scientific">Protea cynaroides</name>
    <dbReference type="NCBI Taxonomy" id="273540"/>
    <lineage>
        <taxon>Eukaryota</taxon>
        <taxon>Viridiplantae</taxon>
        <taxon>Streptophyta</taxon>
        <taxon>Embryophyta</taxon>
        <taxon>Tracheophyta</taxon>
        <taxon>Spermatophyta</taxon>
        <taxon>Magnoliopsida</taxon>
        <taxon>Proteales</taxon>
        <taxon>Proteaceae</taxon>
        <taxon>Protea</taxon>
    </lineage>
</organism>
<keyword evidence="2" id="KW-1185">Reference proteome</keyword>
<proteinExistence type="predicted"/>
<reference evidence="1" key="1">
    <citation type="journal article" date="2023" name="Plant J.">
        <title>The genome of the king protea, Protea cynaroides.</title>
        <authorList>
            <person name="Chang J."/>
            <person name="Duong T.A."/>
            <person name="Schoeman C."/>
            <person name="Ma X."/>
            <person name="Roodt D."/>
            <person name="Barker N."/>
            <person name="Li Z."/>
            <person name="Van de Peer Y."/>
            <person name="Mizrachi E."/>
        </authorList>
    </citation>
    <scope>NUCLEOTIDE SEQUENCE</scope>
    <source>
        <tissue evidence="1">Young leaves</tissue>
    </source>
</reference>
<comment type="caution">
    <text evidence="1">The sequence shown here is derived from an EMBL/GenBank/DDBJ whole genome shotgun (WGS) entry which is preliminary data.</text>
</comment>
<dbReference type="AlphaFoldDB" id="A0A9Q0GL77"/>